<proteinExistence type="predicted"/>
<protein>
    <submittedName>
        <fullName evidence="1">Uncharacterized protein</fullName>
    </submittedName>
</protein>
<gene>
    <name evidence="1" type="ORF">Tci_928757</name>
</gene>
<dbReference type="EMBL" id="BKCJ011833355">
    <property type="protein sequence ID" value="GFD56788.1"/>
    <property type="molecule type" value="Genomic_DNA"/>
</dbReference>
<dbReference type="AlphaFoldDB" id="A0A699XFL2"/>
<sequence>TPPIGLLDLGFLKFDMLAHDRIVLAEAQLLGLGTRVLLGDIEIARVRRADELDLDGSRLGHEP</sequence>
<accession>A0A699XFL2</accession>
<organism evidence="1">
    <name type="scientific">Tanacetum cinerariifolium</name>
    <name type="common">Dalmatian daisy</name>
    <name type="synonym">Chrysanthemum cinerariifolium</name>
    <dbReference type="NCBI Taxonomy" id="118510"/>
    <lineage>
        <taxon>Eukaryota</taxon>
        <taxon>Viridiplantae</taxon>
        <taxon>Streptophyta</taxon>
        <taxon>Embryophyta</taxon>
        <taxon>Tracheophyta</taxon>
        <taxon>Spermatophyta</taxon>
        <taxon>Magnoliopsida</taxon>
        <taxon>eudicotyledons</taxon>
        <taxon>Gunneridae</taxon>
        <taxon>Pentapetalae</taxon>
        <taxon>asterids</taxon>
        <taxon>campanulids</taxon>
        <taxon>Asterales</taxon>
        <taxon>Asteraceae</taxon>
        <taxon>Asteroideae</taxon>
        <taxon>Anthemideae</taxon>
        <taxon>Anthemidinae</taxon>
        <taxon>Tanacetum</taxon>
    </lineage>
</organism>
<feature type="non-terminal residue" evidence="1">
    <location>
        <position position="1"/>
    </location>
</feature>
<reference evidence="1" key="1">
    <citation type="journal article" date="2019" name="Sci. Rep.">
        <title>Draft genome of Tanacetum cinerariifolium, the natural source of mosquito coil.</title>
        <authorList>
            <person name="Yamashiro T."/>
            <person name="Shiraishi A."/>
            <person name="Satake H."/>
            <person name="Nakayama K."/>
        </authorList>
    </citation>
    <scope>NUCLEOTIDE SEQUENCE</scope>
</reference>
<evidence type="ECO:0000313" key="1">
    <source>
        <dbReference type="EMBL" id="GFD56788.1"/>
    </source>
</evidence>
<name>A0A699XFL2_TANCI</name>
<comment type="caution">
    <text evidence="1">The sequence shown here is derived from an EMBL/GenBank/DDBJ whole genome shotgun (WGS) entry which is preliminary data.</text>
</comment>